<sequence length="220" mass="26151">MSKKKNIIDCSLLDMHKYSKDAFQYLYDKLTDKGFKRAYVAKDRPINAVTGILWDITQEDDEVTKIIEGMDKIDNIKAESSKSRLEKIANTWIKKAYREYFVNGYKISRSLFVKFTKNIFEPKSEENRKQLEAASKKLFDKTYNTYRNRQHRITNSDKFNELVARYPKLNIDKAYRYAIVSGKFNLNADDIEEFEYILKFALSKKEDSNKKNQYYMLKKV</sequence>
<evidence type="ECO:0000313" key="1">
    <source>
        <dbReference type="EMBL" id="QIR75267.1"/>
    </source>
</evidence>
<organism evidence="1 2">
    <name type="scientific">Sulfurospirillum diekertiae</name>
    <dbReference type="NCBI Taxonomy" id="1854492"/>
    <lineage>
        <taxon>Bacteria</taxon>
        <taxon>Pseudomonadati</taxon>
        <taxon>Campylobacterota</taxon>
        <taxon>Epsilonproteobacteria</taxon>
        <taxon>Campylobacterales</taxon>
        <taxon>Sulfurospirillaceae</taxon>
        <taxon>Sulfurospirillum</taxon>
    </lineage>
</organism>
<gene>
    <name evidence="1" type="ORF">FA584_03195</name>
</gene>
<reference evidence="1 2" key="1">
    <citation type="journal article" date="2017" name="Environ. Sci. Technol.">
        <title>Organohalide Respiration with Chlorinated Ethenes under Low pH Conditions.</title>
        <authorList>
            <person name="Yang Y."/>
            <person name="Capiro N.L."/>
            <person name="Marcet T.F."/>
            <person name="Yan J."/>
            <person name="Pennell K.D."/>
            <person name="Loffler F.E."/>
        </authorList>
    </citation>
    <scope>NUCLEOTIDE SEQUENCE [LARGE SCALE GENOMIC DNA]</scope>
    <source>
        <strain evidence="1 2">ACSDCE</strain>
    </source>
</reference>
<name>A0AA92IY94_9BACT</name>
<evidence type="ECO:0000313" key="2">
    <source>
        <dbReference type="Proteomes" id="UP000502831"/>
    </source>
</evidence>
<dbReference type="AlphaFoldDB" id="A0AA92IY94"/>
<proteinExistence type="predicted"/>
<accession>A0AA92IY94</accession>
<dbReference type="EMBL" id="CP039734">
    <property type="protein sequence ID" value="QIR75267.1"/>
    <property type="molecule type" value="Genomic_DNA"/>
</dbReference>
<dbReference type="Proteomes" id="UP000502831">
    <property type="component" value="Chromosome"/>
</dbReference>
<dbReference type="RefSeq" id="WP_167749345.1">
    <property type="nucleotide sequence ID" value="NZ_CP039734.2"/>
</dbReference>
<protein>
    <submittedName>
        <fullName evidence="1">Uncharacterized protein</fullName>
    </submittedName>
</protein>